<feature type="compositionally biased region" description="Polar residues" evidence="1">
    <location>
        <begin position="120"/>
        <end position="153"/>
    </location>
</feature>
<organism evidence="2 3">
    <name type="scientific">Marasmiellus scandens</name>
    <dbReference type="NCBI Taxonomy" id="2682957"/>
    <lineage>
        <taxon>Eukaryota</taxon>
        <taxon>Fungi</taxon>
        <taxon>Dikarya</taxon>
        <taxon>Basidiomycota</taxon>
        <taxon>Agaricomycotina</taxon>
        <taxon>Agaricomycetes</taxon>
        <taxon>Agaricomycetidae</taxon>
        <taxon>Agaricales</taxon>
        <taxon>Marasmiineae</taxon>
        <taxon>Omphalotaceae</taxon>
        <taxon>Marasmiellus</taxon>
    </lineage>
</organism>
<feature type="region of interest" description="Disordered" evidence="1">
    <location>
        <begin position="184"/>
        <end position="226"/>
    </location>
</feature>
<feature type="compositionally biased region" description="Low complexity" evidence="1">
    <location>
        <begin position="217"/>
        <end position="226"/>
    </location>
</feature>
<comment type="caution">
    <text evidence="2">The sequence shown here is derived from an EMBL/GenBank/DDBJ whole genome shotgun (WGS) entry which is preliminary data.</text>
</comment>
<dbReference type="EMBL" id="JBANRG010000002">
    <property type="protein sequence ID" value="KAK7471265.1"/>
    <property type="molecule type" value="Genomic_DNA"/>
</dbReference>
<dbReference type="PANTHER" id="PTHR28080:SF1">
    <property type="entry name" value="PEROXISOMAL BIOGENESIS FACTOR 3"/>
    <property type="match status" value="1"/>
</dbReference>
<feature type="compositionally biased region" description="Polar residues" evidence="1">
    <location>
        <begin position="589"/>
        <end position="605"/>
    </location>
</feature>
<proteinExistence type="predicted"/>
<feature type="compositionally biased region" description="Polar residues" evidence="1">
    <location>
        <begin position="666"/>
        <end position="682"/>
    </location>
</feature>
<reference evidence="2 3" key="1">
    <citation type="submission" date="2024-01" db="EMBL/GenBank/DDBJ databases">
        <title>A draft genome for the cacao thread blight pathogen Marasmiellus scandens.</title>
        <authorList>
            <person name="Baruah I.K."/>
            <person name="Leung J."/>
            <person name="Bukari Y."/>
            <person name="Amoako-Attah I."/>
            <person name="Meinhardt L.W."/>
            <person name="Bailey B.A."/>
            <person name="Cohen S.P."/>
        </authorList>
    </citation>
    <scope>NUCLEOTIDE SEQUENCE [LARGE SCALE GENOMIC DNA]</scope>
    <source>
        <strain evidence="2 3">GH-19</strain>
    </source>
</reference>
<dbReference type="PANTHER" id="PTHR28080">
    <property type="entry name" value="PEROXISOMAL BIOGENESIS FACTOR 3"/>
    <property type="match status" value="1"/>
</dbReference>
<evidence type="ECO:0000313" key="2">
    <source>
        <dbReference type="EMBL" id="KAK7471265.1"/>
    </source>
</evidence>
<accession>A0ABR1K595</accession>
<dbReference type="Proteomes" id="UP001498398">
    <property type="component" value="Unassembled WGS sequence"/>
</dbReference>
<feature type="region of interest" description="Disordered" evidence="1">
    <location>
        <begin position="617"/>
        <end position="791"/>
    </location>
</feature>
<dbReference type="Pfam" id="PF04882">
    <property type="entry name" value="Peroxin-3"/>
    <property type="match status" value="2"/>
</dbReference>
<name>A0ABR1K595_9AGAR</name>
<protein>
    <submittedName>
        <fullName evidence="2">Peroxin</fullName>
    </submittedName>
</protein>
<evidence type="ECO:0000256" key="1">
    <source>
        <dbReference type="SAM" id="MobiDB-lite"/>
    </source>
</evidence>
<feature type="compositionally biased region" description="Low complexity" evidence="1">
    <location>
        <begin position="700"/>
        <end position="746"/>
    </location>
</feature>
<evidence type="ECO:0000313" key="3">
    <source>
        <dbReference type="Proteomes" id="UP001498398"/>
    </source>
</evidence>
<dbReference type="InterPro" id="IPR006966">
    <property type="entry name" value="Peroxin-3"/>
</dbReference>
<feature type="compositionally biased region" description="Polar residues" evidence="1">
    <location>
        <begin position="562"/>
        <end position="572"/>
    </location>
</feature>
<gene>
    <name evidence="2" type="primary">PEX3</name>
    <name evidence="2" type="ORF">VKT23_002673</name>
</gene>
<feature type="region of interest" description="Disordered" evidence="1">
    <location>
        <begin position="105"/>
        <end position="153"/>
    </location>
</feature>
<feature type="region of interest" description="Disordered" evidence="1">
    <location>
        <begin position="551"/>
        <end position="605"/>
    </location>
</feature>
<sequence length="915" mass="99980">MMPPLSSSSSSSSSSSVLSTITSTASKAAIFAGSVYLVRGYITERLEDVKEKLESERIAKDTIRRRFEQTREDVGYTVVAMLPELAEGILEELDVEEVTKELKGLGKEREKEKEKEKTSSVESSQLNTSGLRSWVDTGSNNEDSPEMSSSIVSANSNGTGYGYTTSSIAASASTSNLSDISSALSATGSGSGGDAESDAGSASSSGRRGLYETNNASGSMSSLPSLGTSSLESSAILQPTLRHSHLRIPKTLHPKPPFKSKSALWQHLLQLTLTRTLLVSYTIPLLSLFTSLQLTLLARAKYVRGIMQKAKEEEIRERIEESVRKEFGWKNVMFGVIKTKLGFGGDGLDLNMGMDLDWRKQEELYDVEAALSNPNERGIHSAPDLAFDALSTKYLTLSYHLLHVGWRELAEVVQGAVVATLQEFYIVHEGEGGRKEEKVTLKTKLTQRDVQRLVRTIRKRVEGRLWDLSGEDDGDSLPSSDPSGQFHLQGMKWIWTEERVRRERAKREMLCRVLLPRTKQEIGRTLIEGGWRGDLEEYGDALGYEEYRREVLEEPSSPSVSQHGEPQTIEIQSSGSSVAEGESSPAPSFSQISEESSQLSAQDHFQTSHLELRAPVRPLPVPNSASGSYAHPLPAPPTSSKRQELEEETYSQPEPDVWPNDRSRYSIISMNEDISSTSSPVTEFSVGVGTEASVPKEMSRSSSRSRQEKLGSGSVSGSISVSSSSLSRPESRSSNVSSLHSQQGSKQKLKGKEKEKESTPPPPQTNHSLYPFPWPSSSSTAPSPRDPDPAFTALLDETRTLLMSADFAFVFGKAVGAVLRGVVGEEVGEGDNGEAGVLSRCFVSSTEVVLARDDTSTKEGEKREKEQGKARLAALLPPLAHWSKDSLVGLPNVVVDEVLGMREVKAWEGIVFGEF</sequence>
<keyword evidence="3" id="KW-1185">Reference proteome</keyword>
<feature type="compositionally biased region" description="Low complexity" evidence="1">
    <location>
        <begin position="573"/>
        <end position="588"/>
    </location>
</feature>
<feature type="compositionally biased region" description="Basic and acidic residues" evidence="1">
    <location>
        <begin position="105"/>
        <end position="119"/>
    </location>
</feature>
<feature type="compositionally biased region" description="Low complexity" evidence="1">
    <location>
        <begin position="198"/>
        <end position="208"/>
    </location>
</feature>